<name>A0AAV7NYM1_PLEWA</name>
<feature type="region of interest" description="Disordered" evidence="1">
    <location>
        <begin position="121"/>
        <end position="173"/>
    </location>
</feature>
<comment type="caution">
    <text evidence="2">The sequence shown here is derived from an EMBL/GenBank/DDBJ whole genome shotgun (WGS) entry which is preliminary data.</text>
</comment>
<keyword evidence="3" id="KW-1185">Reference proteome</keyword>
<dbReference type="Proteomes" id="UP001066276">
    <property type="component" value="Chromosome 8"/>
</dbReference>
<evidence type="ECO:0000313" key="3">
    <source>
        <dbReference type="Proteomes" id="UP001066276"/>
    </source>
</evidence>
<gene>
    <name evidence="2" type="ORF">NDU88_006175</name>
</gene>
<organism evidence="2 3">
    <name type="scientific">Pleurodeles waltl</name>
    <name type="common">Iberian ribbed newt</name>
    <dbReference type="NCBI Taxonomy" id="8319"/>
    <lineage>
        <taxon>Eukaryota</taxon>
        <taxon>Metazoa</taxon>
        <taxon>Chordata</taxon>
        <taxon>Craniata</taxon>
        <taxon>Vertebrata</taxon>
        <taxon>Euteleostomi</taxon>
        <taxon>Amphibia</taxon>
        <taxon>Batrachia</taxon>
        <taxon>Caudata</taxon>
        <taxon>Salamandroidea</taxon>
        <taxon>Salamandridae</taxon>
        <taxon>Pleurodelinae</taxon>
        <taxon>Pleurodeles</taxon>
    </lineage>
</organism>
<dbReference type="EMBL" id="JANPWB010000012">
    <property type="protein sequence ID" value="KAJ1117980.1"/>
    <property type="molecule type" value="Genomic_DNA"/>
</dbReference>
<accession>A0AAV7NYM1</accession>
<reference evidence="2" key="1">
    <citation type="journal article" date="2022" name="bioRxiv">
        <title>Sequencing and chromosome-scale assembly of the giantPleurodeles waltlgenome.</title>
        <authorList>
            <person name="Brown T."/>
            <person name="Elewa A."/>
            <person name="Iarovenko S."/>
            <person name="Subramanian E."/>
            <person name="Araus A.J."/>
            <person name="Petzold A."/>
            <person name="Susuki M."/>
            <person name="Suzuki K.-i.T."/>
            <person name="Hayashi T."/>
            <person name="Toyoda A."/>
            <person name="Oliveira C."/>
            <person name="Osipova E."/>
            <person name="Leigh N.D."/>
            <person name="Simon A."/>
            <person name="Yun M.H."/>
        </authorList>
    </citation>
    <scope>NUCLEOTIDE SEQUENCE</scope>
    <source>
        <strain evidence="2">20211129_DDA</strain>
        <tissue evidence="2">Liver</tissue>
    </source>
</reference>
<dbReference type="AlphaFoldDB" id="A0AAV7NYM1"/>
<proteinExistence type="predicted"/>
<sequence length="194" mass="21203">MGSLVTLQQLFRRPPRGARGPQRRSVFLVPHPGLAQRSRVGPSKTRAAPASPTLEGKCSLGRGPTRAPSPRRPLRHLQRGRETRTRSPPHTGRPLCTHGGPQLHPRLRLQARGGDASLLSRQSARLGPPLPTGPQRRLSRVLGWSSAQHPRSKEGRPRLARFSGVLPSAPPERDIQTCAMFRTMATPPHSSKSS</sequence>
<evidence type="ECO:0000313" key="2">
    <source>
        <dbReference type="EMBL" id="KAJ1117980.1"/>
    </source>
</evidence>
<protein>
    <submittedName>
        <fullName evidence="2">Uncharacterized protein</fullName>
    </submittedName>
</protein>
<evidence type="ECO:0000256" key="1">
    <source>
        <dbReference type="SAM" id="MobiDB-lite"/>
    </source>
</evidence>
<feature type="region of interest" description="Disordered" evidence="1">
    <location>
        <begin position="1"/>
        <end position="105"/>
    </location>
</feature>